<evidence type="ECO:0000313" key="2">
    <source>
        <dbReference type="EMBL" id="MBN7800335.1"/>
    </source>
</evidence>
<feature type="signal peptide" evidence="1">
    <location>
        <begin position="1"/>
        <end position="21"/>
    </location>
</feature>
<dbReference type="PANTHER" id="PTHR34094">
    <property type="match status" value="1"/>
</dbReference>
<sequence>MKFHSLFLIALAFFQAGLTNAYGQENKTPYQTKEFKVSGQTNVKSELSGASVSIKGGAGDALKVQIFLKKDGVYLTETSKEAQDFLEDFQVEVTQTGETVMLIAKQKSPGSINWKNRPQVSFEISSPMNLNTDIQTSGGSVSLERIAGTQTIQTSGGSIRIQDSEGLVNTQSSGGSFNLNGFQGNVDVRTSGGSVKIYGLQGDLEAHTSGGGMTLENIKGSVDAQSSGGSIRAILSEVNEEMNFSTSGGSISAVIPKGLGLDLEISGSRVNSALSNFSGEIKKDRISGKLNGGGIPLKMQSSGGSINLEFN</sequence>
<dbReference type="RefSeq" id="WP_206568286.1">
    <property type="nucleotide sequence ID" value="NZ_JAFKCW010000001.1"/>
</dbReference>
<name>A0ABS3BM24_9BACT</name>
<gene>
    <name evidence="2" type="ORF">J0A67_05650</name>
</gene>
<dbReference type="PANTHER" id="PTHR34094:SF1">
    <property type="entry name" value="PROTEIN FAM185A"/>
    <property type="match status" value="1"/>
</dbReference>
<keyword evidence="3" id="KW-1185">Reference proteome</keyword>
<evidence type="ECO:0000313" key="3">
    <source>
        <dbReference type="Proteomes" id="UP000664698"/>
    </source>
</evidence>
<dbReference type="Proteomes" id="UP000664698">
    <property type="component" value="Unassembled WGS sequence"/>
</dbReference>
<accession>A0ABS3BM24</accession>
<comment type="caution">
    <text evidence="2">The sequence shown here is derived from an EMBL/GenBank/DDBJ whole genome shotgun (WGS) entry which is preliminary data.</text>
</comment>
<proteinExistence type="predicted"/>
<reference evidence="2 3" key="1">
    <citation type="submission" date="2021-03" db="EMBL/GenBank/DDBJ databases">
        <title>novel species isolated from a fishpond in China.</title>
        <authorList>
            <person name="Lu H."/>
            <person name="Cai Z."/>
        </authorList>
    </citation>
    <scope>NUCLEOTIDE SEQUENCE [LARGE SCALE GENOMIC DNA]</scope>
    <source>
        <strain evidence="2 3">JCM 31546</strain>
    </source>
</reference>
<feature type="chain" id="PRO_5045369439" description="Adhesin domain-containing protein" evidence="1">
    <location>
        <begin position="22"/>
        <end position="311"/>
    </location>
</feature>
<evidence type="ECO:0008006" key="4">
    <source>
        <dbReference type="Google" id="ProtNLM"/>
    </source>
</evidence>
<evidence type="ECO:0000256" key="1">
    <source>
        <dbReference type="SAM" id="SignalP"/>
    </source>
</evidence>
<organism evidence="2 3">
    <name type="scientific">Algoriphagus aestuariicola</name>
    <dbReference type="NCBI Taxonomy" id="1852016"/>
    <lineage>
        <taxon>Bacteria</taxon>
        <taxon>Pseudomonadati</taxon>
        <taxon>Bacteroidota</taxon>
        <taxon>Cytophagia</taxon>
        <taxon>Cytophagales</taxon>
        <taxon>Cyclobacteriaceae</taxon>
        <taxon>Algoriphagus</taxon>
    </lineage>
</organism>
<dbReference type="EMBL" id="JAFKCW010000001">
    <property type="protein sequence ID" value="MBN7800335.1"/>
    <property type="molecule type" value="Genomic_DNA"/>
</dbReference>
<protein>
    <recommendedName>
        <fullName evidence="4">Adhesin domain-containing protein</fullName>
    </recommendedName>
</protein>
<keyword evidence="1" id="KW-0732">Signal</keyword>